<accession>A0ABR0MMH6</accession>
<feature type="domain" description="Transposase MuDR plant" evidence="1">
    <location>
        <begin position="136"/>
        <end position="201"/>
    </location>
</feature>
<keyword evidence="3" id="KW-1185">Reference proteome</keyword>
<evidence type="ECO:0000313" key="2">
    <source>
        <dbReference type="EMBL" id="KAK5775168.1"/>
    </source>
</evidence>
<sequence>MEASVFGCSMKYTTLSRHSVGGWDMHLSGLIFVTGNTYWGMTSTSSGWQSTSDWGRYETFRRRDDVLSTTFTGEGTLFVADDGGSDEEEEDSRFRAYSPSAYIHNVDLSQDEALEFPDLPHRRRDRTSLSLDLGEMEVGREFSNKDSFLGTLKQHSIMNGVSYNVVKSKSDKFEAKYAVQDDTCSWKIMVSLRKRTGLCEIKKYKVNEEGTDYLHNIPFEQWTQAYDGLQYACQNLRLDPMTYVDQVYKIEYMYSVWRHVFPLIPDERKWPSESLAPFKLLTDRELRRKLKGRPCSTRIRNNMDIRETMNQ</sequence>
<dbReference type="Pfam" id="PF03108">
    <property type="entry name" value="DBD_Tnp_Mut"/>
    <property type="match status" value="1"/>
</dbReference>
<evidence type="ECO:0000259" key="1">
    <source>
        <dbReference type="Pfam" id="PF03108"/>
    </source>
</evidence>
<dbReference type="InterPro" id="IPR004332">
    <property type="entry name" value="Transposase_MuDR"/>
</dbReference>
<organism evidence="2 3">
    <name type="scientific">Gossypium arboreum</name>
    <name type="common">Tree cotton</name>
    <name type="synonym">Gossypium nanking</name>
    <dbReference type="NCBI Taxonomy" id="29729"/>
    <lineage>
        <taxon>Eukaryota</taxon>
        <taxon>Viridiplantae</taxon>
        <taxon>Streptophyta</taxon>
        <taxon>Embryophyta</taxon>
        <taxon>Tracheophyta</taxon>
        <taxon>Spermatophyta</taxon>
        <taxon>Magnoliopsida</taxon>
        <taxon>eudicotyledons</taxon>
        <taxon>Gunneridae</taxon>
        <taxon>Pentapetalae</taxon>
        <taxon>rosids</taxon>
        <taxon>malvids</taxon>
        <taxon>Malvales</taxon>
        <taxon>Malvaceae</taxon>
        <taxon>Malvoideae</taxon>
        <taxon>Gossypium</taxon>
    </lineage>
</organism>
<evidence type="ECO:0000313" key="3">
    <source>
        <dbReference type="Proteomes" id="UP001358586"/>
    </source>
</evidence>
<protein>
    <recommendedName>
        <fullName evidence="1">Transposase MuDR plant domain-containing protein</fullName>
    </recommendedName>
</protein>
<gene>
    <name evidence="2" type="ORF">PVK06_043037</name>
</gene>
<dbReference type="Proteomes" id="UP001358586">
    <property type="component" value="Chromosome 12"/>
</dbReference>
<name>A0ABR0MMH6_GOSAR</name>
<proteinExistence type="predicted"/>
<dbReference type="EMBL" id="JARKNE010000012">
    <property type="protein sequence ID" value="KAK5775168.1"/>
    <property type="molecule type" value="Genomic_DNA"/>
</dbReference>
<reference evidence="2 3" key="1">
    <citation type="submission" date="2023-03" db="EMBL/GenBank/DDBJ databases">
        <title>WGS of Gossypium arboreum.</title>
        <authorList>
            <person name="Yu D."/>
        </authorList>
    </citation>
    <scope>NUCLEOTIDE SEQUENCE [LARGE SCALE GENOMIC DNA]</scope>
    <source>
        <tissue evidence="2">Leaf</tissue>
    </source>
</reference>
<comment type="caution">
    <text evidence="2">The sequence shown here is derived from an EMBL/GenBank/DDBJ whole genome shotgun (WGS) entry which is preliminary data.</text>
</comment>